<accession>A0A3B1C4G7</accession>
<dbReference type="InterPro" id="IPR007712">
    <property type="entry name" value="RelE/ParE_toxin"/>
</dbReference>
<evidence type="ECO:0008006" key="3">
    <source>
        <dbReference type="Google" id="ProtNLM"/>
    </source>
</evidence>
<dbReference type="Gene3D" id="3.30.2310.20">
    <property type="entry name" value="RelE-like"/>
    <property type="match status" value="1"/>
</dbReference>
<reference evidence="2" key="1">
    <citation type="submission" date="2018-06" db="EMBL/GenBank/DDBJ databases">
        <authorList>
            <person name="Zhirakovskaya E."/>
        </authorList>
    </citation>
    <scope>NUCLEOTIDE SEQUENCE</scope>
</reference>
<dbReference type="SUPFAM" id="SSF143011">
    <property type="entry name" value="RelE-like"/>
    <property type="match status" value="1"/>
</dbReference>
<sequence>MACGSDYRLRVSESVADLIRGLHPQLKAGVKAALIMVIDDPYCGKPLKDELDGLRSVRVKRFRIIYRLMVAEKEVEIVAIGPRKSIYEETYCIIRRES</sequence>
<proteinExistence type="predicted"/>
<protein>
    <recommendedName>
        <fullName evidence="3">RelE/StbE replicon stabilization toxin</fullName>
    </recommendedName>
</protein>
<dbReference type="InterPro" id="IPR035093">
    <property type="entry name" value="RelE/ParE_toxin_dom_sf"/>
</dbReference>
<dbReference type="Pfam" id="PF05016">
    <property type="entry name" value="ParE_toxin"/>
    <property type="match status" value="1"/>
</dbReference>
<dbReference type="EMBL" id="UOFX01000091">
    <property type="protein sequence ID" value="VAX11797.1"/>
    <property type="molecule type" value="Genomic_DNA"/>
</dbReference>
<keyword evidence="1" id="KW-1277">Toxin-antitoxin system</keyword>
<dbReference type="AlphaFoldDB" id="A0A3B1C4G7"/>
<evidence type="ECO:0000256" key="1">
    <source>
        <dbReference type="ARBA" id="ARBA00022649"/>
    </source>
</evidence>
<gene>
    <name evidence="2" type="ORF">MNBD_GAMMA26-1265</name>
</gene>
<organism evidence="2">
    <name type="scientific">hydrothermal vent metagenome</name>
    <dbReference type="NCBI Taxonomy" id="652676"/>
    <lineage>
        <taxon>unclassified sequences</taxon>
        <taxon>metagenomes</taxon>
        <taxon>ecological metagenomes</taxon>
    </lineage>
</organism>
<name>A0A3B1C4G7_9ZZZZ</name>
<evidence type="ECO:0000313" key="2">
    <source>
        <dbReference type="EMBL" id="VAX11797.1"/>
    </source>
</evidence>